<keyword evidence="3" id="KW-1185">Reference proteome</keyword>
<dbReference type="SMART" id="SM00471">
    <property type="entry name" value="HDc"/>
    <property type="match status" value="1"/>
</dbReference>
<dbReference type="EMBL" id="BMCJ01000006">
    <property type="protein sequence ID" value="GGC99879.1"/>
    <property type="molecule type" value="Genomic_DNA"/>
</dbReference>
<organism evidence="2 3">
    <name type="scientific">Thalassobacillus devorans</name>
    <dbReference type="NCBI Taxonomy" id="279813"/>
    <lineage>
        <taxon>Bacteria</taxon>
        <taxon>Bacillati</taxon>
        <taxon>Bacillota</taxon>
        <taxon>Bacilli</taxon>
        <taxon>Bacillales</taxon>
        <taxon>Bacillaceae</taxon>
        <taxon>Thalassobacillus</taxon>
    </lineage>
</organism>
<evidence type="ECO:0000259" key="1">
    <source>
        <dbReference type="PROSITE" id="PS51832"/>
    </source>
</evidence>
<dbReference type="Proteomes" id="UP000619534">
    <property type="component" value="Unassembled WGS sequence"/>
</dbReference>
<name>A0ABQ1PN01_9BACI</name>
<feature type="domain" description="HD-GYP" evidence="1">
    <location>
        <begin position="113"/>
        <end position="301"/>
    </location>
</feature>
<dbReference type="CDD" id="cd00077">
    <property type="entry name" value="HDc"/>
    <property type="match status" value="1"/>
</dbReference>
<dbReference type="PANTHER" id="PTHR43155">
    <property type="entry name" value="CYCLIC DI-GMP PHOSPHODIESTERASE PA4108-RELATED"/>
    <property type="match status" value="1"/>
</dbReference>
<accession>A0ABQ1PN01</accession>
<dbReference type="Gene3D" id="2.60.120.10">
    <property type="entry name" value="Jelly Rolls"/>
    <property type="match status" value="1"/>
</dbReference>
<dbReference type="Pfam" id="PF13487">
    <property type="entry name" value="HD_5"/>
    <property type="match status" value="1"/>
</dbReference>
<dbReference type="InterPro" id="IPR014710">
    <property type="entry name" value="RmlC-like_jellyroll"/>
</dbReference>
<dbReference type="RefSeq" id="WP_062439658.1">
    <property type="nucleotide sequence ID" value="NZ_BMCJ01000006.1"/>
</dbReference>
<dbReference type="InterPro" id="IPR037522">
    <property type="entry name" value="HD_GYP_dom"/>
</dbReference>
<proteinExistence type="predicted"/>
<dbReference type="PROSITE" id="PS51832">
    <property type="entry name" value="HD_GYP"/>
    <property type="match status" value="1"/>
</dbReference>
<dbReference type="InterPro" id="IPR011051">
    <property type="entry name" value="RmlC_Cupin_sf"/>
</dbReference>
<reference evidence="3" key="1">
    <citation type="journal article" date="2019" name="Int. J. Syst. Evol. Microbiol.">
        <title>The Global Catalogue of Microorganisms (GCM) 10K type strain sequencing project: providing services to taxonomists for standard genome sequencing and annotation.</title>
        <authorList>
            <consortium name="The Broad Institute Genomics Platform"/>
            <consortium name="The Broad Institute Genome Sequencing Center for Infectious Disease"/>
            <person name="Wu L."/>
            <person name="Ma J."/>
        </authorList>
    </citation>
    <scope>NUCLEOTIDE SEQUENCE [LARGE SCALE GENOMIC DNA]</scope>
    <source>
        <strain evidence="3">CCM 7282</strain>
    </source>
</reference>
<evidence type="ECO:0000313" key="2">
    <source>
        <dbReference type="EMBL" id="GGC99879.1"/>
    </source>
</evidence>
<dbReference type="Gene3D" id="1.10.3210.10">
    <property type="entry name" value="Hypothetical protein af1432"/>
    <property type="match status" value="1"/>
</dbReference>
<comment type="caution">
    <text evidence="2">The sequence shown here is derived from an EMBL/GenBank/DDBJ whole genome shotgun (WGS) entry which is preliminary data.</text>
</comment>
<dbReference type="SUPFAM" id="SSF51182">
    <property type="entry name" value="RmlC-like cupins"/>
    <property type="match status" value="1"/>
</dbReference>
<dbReference type="InterPro" id="IPR003607">
    <property type="entry name" value="HD/PDEase_dom"/>
</dbReference>
<evidence type="ECO:0000313" key="3">
    <source>
        <dbReference type="Proteomes" id="UP000619534"/>
    </source>
</evidence>
<gene>
    <name evidence="2" type="ORF">GCM10007216_33290</name>
</gene>
<dbReference type="SUPFAM" id="SSF109604">
    <property type="entry name" value="HD-domain/PDEase-like"/>
    <property type="match status" value="1"/>
</dbReference>
<sequence length="301" mass="34992">MKGLNIYNQQAFIDNLKYTTNELRLLERGDGVEVMLQTIKKGNIFYVYPSESANVMEFFYILNGQLECKMEDKTVSMTQNDYYSVKNLSNPVHFKATTDVTYLWVITEPTFYYMSEYMRGLRELVYKVEEKDRYTSLHSRRVTDYAVKVARKLRLGKEHLEKLHLASELHDVGKINISEDILNKPGKLTKEEFDLIKKHPGDGADMLANTYYKELAPIIIQHHERLDGSGYPHGLTEDEIRYEAKIIAVCDTFDAMTEDRTYRKAFTSEYAMEEIKSLAGIHYDPDIVAVFEEVLKEEGKL</sequence>
<protein>
    <recommendedName>
        <fullName evidence="1">HD-GYP domain-containing protein</fullName>
    </recommendedName>
</protein>